<dbReference type="InterPro" id="IPR015943">
    <property type="entry name" value="WD40/YVTN_repeat-like_dom_sf"/>
</dbReference>
<dbReference type="SUPFAM" id="SSF63829">
    <property type="entry name" value="Calcium-dependent phosphotriesterase"/>
    <property type="match status" value="1"/>
</dbReference>
<dbReference type="Gene3D" id="2.130.10.10">
    <property type="entry name" value="YVTN repeat-like/Quinoprotein amine dehydrogenase"/>
    <property type="match status" value="1"/>
</dbReference>
<evidence type="ECO:0008006" key="4">
    <source>
        <dbReference type="Google" id="ProtNLM"/>
    </source>
</evidence>
<gene>
    <name evidence="2" type="ORF">J4E00_14080</name>
</gene>
<keyword evidence="1" id="KW-0732">Signal</keyword>
<proteinExistence type="predicted"/>
<protein>
    <recommendedName>
        <fullName evidence="4">YncE family protein</fullName>
    </recommendedName>
</protein>
<feature type="signal peptide" evidence="1">
    <location>
        <begin position="1"/>
        <end position="20"/>
    </location>
</feature>
<dbReference type="Pfam" id="PF16819">
    <property type="entry name" value="DUF5074"/>
    <property type="match status" value="1"/>
</dbReference>
<feature type="chain" id="PRO_5046149494" description="YncE family protein" evidence="1">
    <location>
        <begin position="21"/>
        <end position="345"/>
    </location>
</feature>
<dbReference type="InterPro" id="IPR011964">
    <property type="entry name" value="YVTN_b-propeller_repeat"/>
</dbReference>
<dbReference type="EMBL" id="JAGETZ010000006">
    <property type="protein sequence ID" value="MBO2010188.1"/>
    <property type="molecule type" value="Genomic_DNA"/>
</dbReference>
<evidence type="ECO:0000313" key="3">
    <source>
        <dbReference type="Proteomes" id="UP000664369"/>
    </source>
</evidence>
<organism evidence="2 3">
    <name type="scientific">Hymenobacter negativus</name>
    <dbReference type="NCBI Taxonomy" id="2795026"/>
    <lineage>
        <taxon>Bacteria</taxon>
        <taxon>Pseudomonadati</taxon>
        <taxon>Bacteroidota</taxon>
        <taxon>Cytophagia</taxon>
        <taxon>Cytophagales</taxon>
        <taxon>Hymenobacteraceae</taxon>
        <taxon>Hymenobacter</taxon>
    </lineage>
</organism>
<name>A0ABS3QGS5_9BACT</name>
<evidence type="ECO:0000256" key="1">
    <source>
        <dbReference type="SAM" id="SignalP"/>
    </source>
</evidence>
<dbReference type="InterPro" id="IPR051200">
    <property type="entry name" value="Host-pathogen_enzymatic-act"/>
</dbReference>
<comment type="caution">
    <text evidence="2">The sequence shown here is derived from an EMBL/GenBank/DDBJ whole genome shotgun (WGS) entry which is preliminary data.</text>
</comment>
<keyword evidence="3" id="KW-1185">Reference proteome</keyword>
<dbReference type="PANTHER" id="PTHR47197">
    <property type="entry name" value="PROTEIN NIRF"/>
    <property type="match status" value="1"/>
</dbReference>
<dbReference type="PANTHER" id="PTHR47197:SF3">
    <property type="entry name" value="DIHYDRO-HEME D1 DEHYDROGENASE"/>
    <property type="match status" value="1"/>
</dbReference>
<accession>A0ABS3QGS5</accession>
<dbReference type="InterPro" id="IPR031815">
    <property type="entry name" value="DUF5074"/>
</dbReference>
<sequence>MFSLKRLSLLALAGSLFLTACDPDKEDPKVELPNPSERVYVVNEGYFPNPDGDISLFNTTTKTVASANLYNSVNRTDLGVNPQSMTIIGTKAYLAVTASDSLNVVTLADFRHSAGLHLKQPRYLVAVSATKAYVTQWNGYTLPGTVGIIDLATNRLTGTISTGLGVQPEEILLGKNGLVYVTNTSSNFLTVINPATDAVQTPIATPDGPKNIVQDNAGNIWVLCSSYAGTTDHLIRFNPATPATQTNISFPNDYRNGNLRITPAGDQVFVSLGTGTYQLPLTATALPATPVIRRNFYGLGIDKDGVIYGATPRGTANGYVARYTTTGTKIDSFQVGKYPNGFVFN</sequence>
<dbReference type="Proteomes" id="UP000664369">
    <property type="component" value="Unassembled WGS sequence"/>
</dbReference>
<reference evidence="2 3" key="1">
    <citation type="submission" date="2021-03" db="EMBL/GenBank/DDBJ databases">
        <authorList>
            <person name="Kim M.K."/>
        </authorList>
    </citation>
    <scope>NUCLEOTIDE SEQUENCE [LARGE SCALE GENOMIC DNA]</scope>
    <source>
        <strain evidence="2 3">BT442</strain>
    </source>
</reference>
<dbReference type="PROSITE" id="PS51257">
    <property type="entry name" value="PROKAR_LIPOPROTEIN"/>
    <property type="match status" value="1"/>
</dbReference>
<dbReference type="RefSeq" id="WP_208175825.1">
    <property type="nucleotide sequence ID" value="NZ_JAGETZ010000006.1"/>
</dbReference>
<evidence type="ECO:0000313" key="2">
    <source>
        <dbReference type="EMBL" id="MBO2010188.1"/>
    </source>
</evidence>
<dbReference type="NCBIfam" id="TIGR02276">
    <property type="entry name" value="beta_rpt_yvtn"/>
    <property type="match status" value="1"/>
</dbReference>